<reference evidence="3 4" key="1">
    <citation type="submission" date="2019-03" db="EMBL/GenBank/DDBJ databases">
        <title>Genomic Encyclopedia of Type Strains, Phase IV (KMG-IV): sequencing the most valuable type-strain genomes for metagenomic binning, comparative biology and taxonomic classification.</title>
        <authorList>
            <person name="Goeker M."/>
        </authorList>
    </citation>
    <scope>NUCLEOTIDE SEQUENCE [LARGE SCALE GENOMIC DNA]</scope>
    <source>
        <strain evidence="3 4">DSM 100048</strain>
    </source>
</reference>
<evidence type="ECO:0000256" key="2">
    <source>
        <dbReference type="SAM" id="Phobius"/>
    </source>
</evidence>
<comment type="caution">
    <text evidence="3">The sequence shown here is derived from an EMBL/GenBank/DDBJ whole genome shotgun (WGS) entry which is preliminary data.</text>
</comment>
<keyword evidence="2" id="KW-0472">Membrane</keyword>
<evidence type="ECO:0000313" key="3">
    <source>
        <dbReference type="EMBL" id="TCU92991.1"/>
    </source>
</evidence>
<dbReference type="Gene3D" id="1.10.510.10">
    <property type="entry name" value="Transferase(Phosphotransferase) domain 1"/>
    <property type="match status" value="1"/>
</dbReference>
<protein>
    <recommendedName>
        <fullName evidence="5">PEGA domain-containing protein</fullName>
    </recommendedName>
</protein>
<proteinExistence type="predicted"/>
<name>A0A4R3UQD4_9BURK</name>
<dbReference type="EMBL" id="SMBX01000013">
    <property type="protein sequence ID" value="TCU92991.1"/>
    <property type="molecule type" value="Genomic_DNA"/>
</dbReference>
<gene>
    <name evidence="3" type="ORF">EV686_11312</name>
</gene>
<feature type="region of interest" description="Disordered" evidence="1">
    <location>
        <begin position="219"/>
        <end position="244"/>
    </location>
</feature>
<evidence type="ECO:0000313" key="4">
    <source>
        <dbReference type="Proteomes" id="UP000294692"/>
    </source>
</evidence>
<organism evidence="3 4">
    <name type="scientific">Paracandidimonas soli</name>
    <dbReference type="NCBI Taxonomy" id="1917182"/>
    <lineage>
        <taxon>Bacteria</taxon>
        <taxon>Pseudomonadati</taxon>
        <taxon>Pseudomonadota</taxon>
        <taxon>Betaproteobacteria</taxon>
        <taxon>Burkholderiales</taxon>
        <taxon>Alcaligenaceae</taxon>
        <taxon>Paracandidimonas</taxon>
    </lineage>
</organism>
<evidence type="ECO:0000256" key="1">
    <source>
        <dbReference type="SAM" id="MobiDB-lite"/>
    </source>
</evidence>
<keyword evidence="4" id="KW-1185">Reference proteome</keyword>
<feature type="transmembrane region" description="Helical" evidence="2">
    <location>
        <begin position="268"/>
        <end position="288"/>
    </location>
</feature>
<feature type="region of interest" description="Disordered" evidence="1">
    <location>
        <begin position="296"/>
        <end position="345"/>
    </location>
</feature>
<dbReference type="AlphaFoldDB" id="A0A4R3UQD4"/>
<accession>A0A4R3UQD4</accession>
<feature type="compositionally biased region" description="Basic and acidic residues" evidence="1">
    <location>
        <begin position="314"/>
        <end position="324"/>
    </location>
</feature>
<feature type="compositionally biased region" description="Basic and acidic residues" evidence="1">
    <location>
        <begin position="415"/>
        <end position="426"/>
    </location>
</feature>
<feature type="compositionally biased region" description="Polar residues" evidence="1">
    <location>
        <begin position="304"/>
        <end position="313"/>
    </location>
</feature>
<dbReference type="Proteomes" id="UP000294692">
    <property type="component" value="Unassembled WGS sequence"/>
</dbReference>
<feature type="region of interest" description="Disordered" evidence="1">
    <location>
        <begin position="353"/>
        <end position="372"/>
    </location>
</feature>
<evidence type="ECO:0008006" key="5">
    <source>
        <dbReference type="Google" id="ProtNLM"/>
    </source>
</evidence>
<keyword evidence="2" id="KW-1133">Transmembrane helix</keyword>
<feature type="region of interest" description="Disordered" evidence="1">
    <location>
        <begin position="398"/>
        <end position="432"/>
    </location>
</feature>
<dbReference type="OrthoDB" id="9801841at2"/>
<sequence length="506" mass="53684">MKAIEIRHVFESHPVAQAWREKAGSMADADVRSVLDSILQTLDAWHRHGRWHGMLSLDDVWQDADGSVQVLPPRMELGGTDMDARMRGYAAFERHGAGVNDAADGARADIHAACAIAWTLMEGRRPPCALQRAIEGEAAEALVEQTTAAWSDHGLGEAVRRGMAFFPEGRPSDIASLRVLLGRVPDSLTAPAEDILPVTSGMSVDDIVPEVLLEEETQASAMPAGPKDGMRESPACEPPAVCEGTEQARELPKYVENQAVKRPEPAPVGMVALVLLALVLGLGGWWWLGQGEKDPADAIPAQGMQASPDSVAQESRRDGDEKTDMPPAQPQPQALPGTAMEEPGSLAGYSLDQRQEERGSSDGIGQGPALAGMEDTASRGVLPENPGEADVLPIQQESTQEDVGHSEGEEAGSVDEAKSTAGREQEPSSAAPVRVSLDIAPWAEIYVDGVSRGVSPPMKSLQLAPGTYRIELRNASQAPVRQTLEVRAGGGASIAHRFSSGSAVSQ</sequence>
<keyword evidence="2" id="KW-0812">Transmembrane</keyword>
<dbReference type="RefSeq" id="WP_132478185.1">
    <property type="nucleotide sequence ID" value="NZ_JBHRVM010000001.1"/>
</dbReference>